<dbReference type="InterPro" id="IPR006553">
    <property type="entry name" value="Leu-rich_rpt_Cys-con_subtyp"/>
</dbReference>
<evidence type="ECO:0000313" key="18">
    <source>
        <dbReference type="Proteomes" id="UP001591681"/>
    </source>
</evidence>
<keyword evidence="10" id="KW-0007">Acetylation</keyword>
<keyword evidence="6" id="KW-0433">Leucine-rich repeat</keyword>
<dbReference type="SUPFAM" id="SSF52047">
    <property type="entry name" value="RNI-like"/>
    <property type="match status" value="1"/>
</dbReference>
<evidence type="ECO:0000256" key="9">
    <source>
        <dbReference type="ARBA" id="ARBA00022843"/>
    </source>
</evidence>
<dbReference type="GO" id="GO:0000082">
    <property type="term" value="P:G1/S transition of mitotic cell cycle"/>
    <property type="evidence" value="ECO:0007669"/>
    <property type="project" value="UniProtKB-ARBA"/>
</dbReference>
<accession>A0ABD1INS8</accession>
<dbReference type="AlphaFoldDB" id="A0ABD1INS8"/>
<keyword evidence="18" id="KW-1185">Reference proteome</keyword>
<evidence type="ECO:0000256" key="8">
    <source>
        <dbReference type="ARBA" id="ARBA00022786"/>
    </source>
</evidence>
<dbReference type="SUPFAM" id="SSF81383">
    <property type="entry name" value="F-box domain"/>
    <property type="match status" value="1"/>
</dbReference>
<name>A0ABD1INS8_9TELE</name>
<dbReference type="PROSITE" id="PS50181">
    <property type="entry name" value="FBOX"/>
    <property type="match status" value="1"/>
</dbReference>
<evidence type="ECO:0000256" key="11">
    <source>
        <dbReference type="ARBA" id="ARBA00023242"/>
    </source>
</evidence>
<dbReference type="Proteomes" id="UP001591681">
    <property type="component" value="Unassembled WGS sequence"/>
</dbReference>
<evidence type="ECO:0000256" key="14">
    <source>
        <dbReference type="ARBA" id="ARBA00077776"/>
    </source>
</evidence>
<keyword evidence="5" id="KW-0597">Phosphoprotein</keyword>
<protein>
    <recommendedName>
        <fullName evidence="13">S-phase kinase-associated protein 2</fullName>
    </recommendedName>
    <alternativeName>
        <fullName evidence="15">Cyclin-A/CDK2-associated protein p45</fullName>
    </alternativeName>
    <alternativeName>
        <fullName evidence="14">F-box protein Skp2</fullName>
    </alternativeName>
</protein>
<keyword evidence="8" id="KW-0833">Ubl conjugation pathway</keyword>
<evidence type="ECO:0000256" key="15">
    <source>
        <dbReference type="ARBA" id="ARBA00081589"/>
    </source>
</evidence>
<keyword evidence="11" id="KW-0539">Nucleus</keyword>
<dbReference type="PANTHER" id="PTHR46976:SF1">
    <property type="entry name" value="PROTEIN ARABIDILLO 1"/>
    <property type="match status" value="1"/>
</dbReference>
<evidence type="ECO:0000256" key="4">
    <source>
        <dbReference type="ARBA" id="ARBA00022490"/>
    </source>
</evidence>
<dbReference type="GO" id="GO:1905168">
    <property type="term" value="P:positive regulation of double-strand break repair via homologous recombination"/>
    <property type="evidence" value="ECO:0007669"/>
    <property type="project" value="UniProtKB-ARBA"/>
</dbReference>
<dbReference type="SMART" id="SM00256">
    <property type="entry name" value="FBOX"/>
    <property type="match status" value="1"/>
</dbReference>
<evidence type="ECO:0000256" key="1">
    <source>
        <dbReference type="ARBA" id="ARBA00004123"/>
    </source>
</evidence>
<keyword evidence="9" id="KW-0832">Ubl conjugation</keyword>
<dbReference type="GO" id="GO:0005634">
    <property type="term" value="C:nucleus"/>
    <property type="evidence" value="ECO:0007669"/>
    <property type="project" value="UniProtKB-SubCell"/>
</dbReference>
<evidence type="ECO:0000256" key="13">
    <source>
        <dbReference type="ARBA" id="ARBA00071634"/>
    </source>
</evidence>
<dbReference type="CDD" id="cd22114">
    <property type="entry name" value="F-box_FBXL1"/>
    <property type="match status" value="1"/>
</dbReference>
<dbReference type="InterPro" id="IPR032675">
    <property type="entry name" value="LRR_dom_sf"/>
</dbReference>
<evidence type="ECO:0000256" key="12">
    <source>
        <dbReference type="ARBA" id="ARBA00056227"/>
    </source>
</evidence>
<keyword evidence="7" id="KW-0677">Repeat</keyword>
<dbReference type="EMBL" id="JBHFQA010000141">
    <property type="protein sequence ID" value="KAL2076670.1"/>
    <property type="molecule type" value="Genomic_DNA"/>
</dbReference>
<dbReference type="GO" id="GO:0019005">
    <property type="term" value="C:SCF ubiquitin ligase complex"/>
    <property type="evidence" value="ECO:0007669"/>
    <property type="project" value="UniProtKB-ARBA"/>
</dbReference>
<sequence>MCYSCYYRRTLQELPCLNETLDGSLLASQSSKRQKRTACLDAENTPQELIQNWSPPHKHPRVAADKGKENEENVFVLARRPRRRRDSLGACWDRLPDELLLRILSCLSLRDLLRTSRVCKRWHQLSFDESLWQSVDLEGKVRLGNALGQVLSAGALRLRCPHTSIGEPCFNHKEQLRVQHMDLTGCTVSPEIIHDIMSRCTKLQNLSLEGLALSDSILQSLAKNPQLVRLNLSGCSGFSSETLAEMLRSCTRLSELNVSWCDFTSDHVRAVVSNVTPTISQLNLSGYRQNLVLDDVRRLVERCPDLVSLDLSDSVLLTVDSFPVLQKLPSLRHLGLSRCYQILPAALLYFEQFPQLHTLEVFGMVPDPADLTGLMKDLPRLRLNSQRFTSIARPSPSWRNTGYMWGLTCRLVYRL</sequence>
<dbReference type="Pfam" id="PF12937">
    <property type="entry name" value="F-box-like"/>
    <property type="match status" value="1"/>
</dbReference>
<dbReference type="GO" id="GO:0140767">
    <property type="term" value="F:enzyme-substrate adaptor activity"/>
    <property type="evidence" value="ECO:0007669"/>
    <property type="project" value="UniProtKB-ARBA"/>
</dbReference>
<dbReference type="GO" id="GO:0005737">
    <property type="term" value="C:cytoplasm"/>
    <property type="evidence" value="ECO:0007669"/>
    <property type="project" value="UniProtKB-SubCell"/>
</dbReference>
<dbReference type="FunFam" id="3.80.10.10:FF:000105">
    <property type="entry name" value="S-phase kinase-associated protein 2"/>
    <property type="match status" value="1"/>
</dbReference>
<dbReference type="GO" id="GO:0006511">
    <property type="term" value="P:ubiquitin-dependent protein catabolic process"/>
    <property type="evidence" value="ECO:0007669"/>
    <property type="project" value="UniProtKB-ARBA"/>
</dbReference>
<dbReference type="InterPro" id="IPR001810">
    <property type="entry name" value="F-box_dom"/>
</dbReference>
<evidence type="ECO:0000313" key="17">
    <source>
        <dbReference type="EMBL" id="KAL2076670.1"/>
    </source>
</evidence>
<comment type="function">
    <text evidence="12">Substrate recognition component of a SCF (SKP1-CUL1-F-box protein) E3 ubiquitin-protein ligase complex which mediates the ubiquitination and subsequent proteasomal degradation of target proteins involved in cell cycle progression, signal transduction and transcription. Specifically recognizes phosphorylated CDKN1B/p27kip and is involved in regulation of G1/S transition. Degradation of CDKN1B/p27kip also requires CKS1. Recognizes target proteins ORC1, CDT1, RBL2, KMT2A/MLL1, CDK9, RAG2, NBN, FOXO1, UBP43, YTHDF2, and probably MYC, TOB1 and TAL1. Degradation of TAL1 also requires STUB1. Recognizes CDKN1A in association with CCNE1 or CCNE2 and CDK2. Promotes ubiquitination and destruction of CDH1 in a CK1-dependent manner, thereby regulating cell migration. Following phosphorylation in response to DNA damage, mediates 'Lys-63'-linked ubiquitination of NBN, promoting ATM recruitment to DNA damage sites and DNA repair via homologous recombination.</text>
</comment>
<evidence type="ECO:0000256" key="2">
    <source>
        <dbReference type="ARBA" id="ARBA00004496"/>
    </source>
</evidence>
<evidence type="ECO:0000256" key="5">
    <source>
        <dbReference type="ARBA" id="ARBA00022553"/>
    </source>
</evidence>
<proteinExistence type="predicted"/>
<gene>
    <name evidence="17" type="ORF">ACEWY4_027733</name>
</gene>
<comment type="pathway">
    <text evidence="3">Protein modification; protein ubiquitination.</text>
</comment>
<dbReference type="PANTHER" id="PTHR46976">
    <property type="entry name" value="PROTEIN ARABIDILLO 1"/>
    <property type="match status" value="1"/>
</dbReference>
<evidence type="ECO:0000259" key="16">
    <source>
        <dbReference type="PROSITE" id="PS50181"/>
    </source>
</evidence>
<feature type="domain" description="F-box" evidence="16">
    <location>
        <begin position="89"/>
        <end position="135"/>
    </location>
</feature>
<comment type="caution">
    <text evidence="17">The sequence shown here is derived from an EMBL/GenBank/DDBJ whole genome shotgun (WGS) entry which is preliminary data.</text>
</comment>
<dbReference type="Gene3D" id="3.80.10.10">
    <property type="entry name" value="Ribonuclease Inhibitor"/>
    <property type="match status" value="1"/>
</dbReference>
<dbReference type="SMART" id="SM00367">
    <property type="entry name" value="LRR_CC"/>
    <property type="match status" value="5"/>
</dbReference>
<comment type="subcellular location">
    <subcellularLocation>
        <location evidence="2">Cytoplasm</location>
    </subcellularLocation>
    <subcellularLocation>
        <location evidence="1">Nucleus</location>
    </subcellularLocation>
</comment>
<dbReference type="InterPro" id="IPR036047">
    <property type="entry name" value="F-box-like_dom_sf"/>
</dbReference>
<keyword evidence="4" id="KW-0963">Cytoplasm</keyword>
<dbReference type="GO" id="GO:0070534">
    <property type="term" value="P:protein K63-linked ubiquitination"/>
    <property type="evidence" value="ECO:0007669"/>
    <property type="project" value="UniProtKB-ARBA"/>
</dbReference>
<evidence type="ECO:0000256" key="6">
    <source>
        <dbReference type="ARBA" id="ARBA00022614"/>
    </source>
</evidence>
<evidence type="ECO:0000256" key="7">
    <source>
        <dbReference type="ARBA" id="ARBA00022737"/>
    </source>
</evidence>
<organism evidence="17 18">
    <name type="scientific">Coilia grayii</name>
    <name type="common">Gray's grenadier anchovy</name>
    <dbReference type="NCBI Taxonomy" id="363190"/>
    <lineage>
        <taxon>Eukaryota</taxon>
        <taxon>Metazoa</taxon>
        <taxon>Chordata</taxon>
        <taxon>Craniata</taxon>
        <taxon>Vertebrata</taxon>
        <taxon>Euteleostomi</taxon>
        <taxon>Actinopterygii</taxon>
        <taxon>Neopterygii</taxon>
        <taxon>Teleostei</taxon>
        <taxon>Clupei</taxon>
        <taxon>Clupeiformes</taxon>
        <taxon>Clupeoidei</taxon>
        <taxon>Engraulidae</taxon>
        <taxon>Coilinae</taxon>
        <taxon>Coilia</taxon>
    </lineage>
</organism>
<evidence type="ECO:0000256" key="3">
    <source>
        <dbReference type="ARBA" id="ARBA00004906"/>
    </source>
</evidence>
<evidence type="ECO:0000256" key="10">
    <source>
        <dbReference type="ARBA" id="ARBA00022990"/>
    </source>
</evidence>
<reference evidence="17 18" key="1">
    <citation type="submission" date="2024-09" db="EMBL/GenBank/DDBJ databases">
        <title>A chromosome-level genome assembly of Gray's grenadier anchovy, Coilia grayii.</title>
        <authorList>
            <person name="Fu Z."/>
        </authorList>
    </citation>
    <scope>NUCLEOTIDE SEQUENCE [LARGE SCALE GENOMIC DNA]</scope>
    <source>
        <strain evidence="17">G4</strain>
        <tissue evidence="17">Muscle</tissue>
    </source>
</reference>